<feature type="non-terminal residue" evidence="2">
    <location>
        <position position="101"/>
    </location>
</feature>
<feature type="domain" description="CSD2" evidence="1">
    <location>
        <begin position="50"/>
        <end position="92"/>
    </location>
</feature>
<feature type="non-terminal residue" evidence="2">
    <location>
        <position position="1"/>
    </location>
</feature>
<evidence type="ECO:0000313" key="3">
    <source>
        <dbReference type="Proteomes" id="UP001497623"/>
    </source>
</evidence>
<protein>
    <recommendedName>
        <fullName evidence="1">CSD2 domain-containing protein</fullName>
    </recommendedName>
</protein>
<reference evidence="2 3" key="1">
    <citation type="submission" date="2024-05" db="EMBL/GenBank/DDBJ databases">
        <authorList>
            <person name="Wallberg A."/>
        </authorList>
    </citation>
    <scope>NUCLEOTIDE SEQUENCE [LARGE SCALE GENOMIC DNA]</scope>
</reference>
<dbReference type="EMBL" id="CAXKWB010072135">
    <property type="protein sequence ID" value="CAL4195934.1"/>
    <property type="molecule type" value="Genomic_DNA"/>
</dbReference>
<accession>A0AAV2SI94</accession>
<gene>
    <name evidence="2" type="ORF">MNOR_LOCUS37098</name>
</gene>
<proteinExistence type="predicted"/>
<comment type="caution">
    <text evidence="2">The sequence shown here is derived from an EMBL/GenBank/DDBJ whole genome shotgun (WGS) entry which is preliminary data.</text>
</comment>
<dbReference type="AlphaFoldDB" id="A0AAV2SI94"/>
<evidence type="ECO:0000259" key="1">
    <source>
        <dbReference type="Pfam" id="PF17849"/>
    </source>
</evidence>
<name>A0AAV2SI94_MEGNR</name>
<evidence type="ECO:0000313" key="2">
    <source>
        <dbReference type="EMBL" id="CAL4195934.1"/>
    </source>
</evidence>
<dbReference type="Gene3D" id="2.40.50.700">
    <property type="match status" value="1"/>
</dbReference>
<organism evidence="2 3">
    <name type="scientific">Meganyctiphanes norvegica</name>
    <name type="common">Northern krill</name>
    <name type="synonym">Thysanopoda norvegica</name>
    <dbReference type="NCBI Taxonomy" id="48144"/>
    <lineage>
        <taxon>Eukaryota</taxon>
        <taxon>Metazoa</taxon>
        <taxon>Ecdysozoa</taxon>
        <taxon>Arthropoda</taxon>
        <taxon>Crustacea</taxon>
        <taxon>Multicrustacea</taxon>
        <taxon>Malacostraca</taxon>
        <taxon>Eumalacostraca</taxon>
        <taxon>Eucarida</taxon>
        <taxon>Euphausiacea</taxon>
        <taxon>Euphausiidae</taxon>
        <taxon>Meganyctiphanes</taxon>
    </lineage>
</organism>
<dbReference type="Pfam" id="PF17849">
    <property type="entry name" value="OB_Dis3"/>
    <property type="match status" value="1"/>
</dbReference>
<dbReference type="Proteomes" id="UP001497623">
    <property type="component" value="Unassembled WGS sequence"/>
</dbReference>
<sequence length="101" mass="11850">TEPSIFQILTLSNWMKFVQRTATIVMIKEYKHNRMGAGMLKLFGDGNPNYALFSPTDYRLPRLKIPMRMCPPDFFHRSQDYAKRIFLGKITQMEGTKICTR</sequence>
<dbReference type="InterPro" id="IPR041505">
    <property type="entry name" value="Dis3_CSD2"/>
</dbReference>
<keyword evidence="3" id="KW-1185">Reference proteome</keyword>